<protein>
    <submittedName>
        <fullName evidence="1">Uncharacterized protein</fullName>
    </submittedName>
</protein>
<dbReference type="Proteomes" id="UP000006291">
    <property type="component" value="Segment"/>
</dbReference>
<dbReference type="EMBL" id="JN797796">
    <property type="protein sequence ID" value="AEW47319.1"/>
    <property type="molecule type" value="Genomic_DNA"/>
</dbReference>
<evidence type="ECO:0000313" key="1">
    <source>
        <dbReference type="EMBL" id="AEW47319.1"/>
    </source>
</evidence>
<organism evidence="1 2">
    <name type="scientific">Bacillus phage B5S</name>
    <dbReference type="NCBI Taxonomy" id="1126949"/>
    <lineage>
        <taxon>Viruses</taxon>
        <taxon>Duplodnaviria</taxon>
        <taxon>Heunggongvirae</taxon>
        <taxon>Uroviricota</taxon>
        <taxon>Caudoviricetes</taxon>
        <taxon>Herelleviridae</taxon>
        <taxon>Bastillevirinae</taxon>
        <taxon>Bequatrovirus</taxon>
        <taxon>Bequatrovirus B4</taxon>
    </lineage>
</organism>
<sequence>MAKQFKTLGGMLRSVKATLKRDGYTLSHEGKYRYGRGLLVTSNEWDLITIEQINLQGHQIDVVDVPELLELLKEYNAYLKIETFMLGKTLKTIRMKFNK</sequence>
<gene>
    <name evidence="1" type="ORF">B5S_0085</name>
</gene>
<reference evidence="1 2" key="1">
    <citation type="submission" date="2011-09" db="EMBL/GenBank/DDBJ databases">
        <title>Complete Genome Sequence of Bacillus cereus Bacteriophage B5S.</title>
        <authorList>
            <person name="Lee J.-H."/>
            <person name="Shin H."/>
            <person name="Son B."/>
            <person name="Ryu S."/>
        </authorList>
    </citation>
    <scope>NUCLEOTIDE SEQUENCE [LARGE SCALE GENOMIC DNA]</scope>
</reference>
<evidence type="ECO:0000313" key="2">
    <source>
        <dbReference type="Proteomes" id="UP000006291"/>
    </source>
</evidence>
<name>J9PRF8_9CAUD</name>
<accession>J9PRF8</accession>
<proteinExistence type="predicted"/>